<evidence type="ECO:0000256" key="1">
    <source>
        <dbReference type="SAM" id="MobiDB-lite"/>
    </source>
</evidence>
<dbReference type="Gene3D" id="3.30.40.10">
    <property type="entry name" value="Zinc/RING finger domain, C3HC4 (zinc finger)"/>
    <property type="match status" value="1"/>
</dbReference>
<dbReference type="InterPro" id="IPR011011">
    <property type="entry name" value="Znf_FYVE_PHD"/>
</dbReference>
<name>A0A1X7TBA1_AMPQE</name>
<feature type="compositionally biased region" description="Basic residues" evidence="1">
    <location>
        <begin position="1"/>
        <end position="34"/>
    </location>
</feature>
<dbReference type="InParanoid" id="A0A1X7TBA1"/>
<dbReference type="SUPFAM" id="SSF57903">
    <property type="entry name" value="FYVE/PHD zinc finger"/>
    <property type="match status" value="1"/>
</dbReference>
<dbReference type="AlphaFoldDB" id="A0A1X7TBA1"/>
<dbReference type="InterPro" id="IPR013083">
    <property type="entry name" value="Znf_RING/FYVE/PHD"/>
</dbReference>
<accession>A0A1X7TBA1</accession>
<reference evidence="2" key="1">
    <citation type="submission" date="2017-05" db="UniProtKB">
        <authorList>
            <consortium name="EnsemblMetazoa"/>
        </authorList>
    </citation>
    <scope>IDENTIFICATION</scope>
</reference>
<sequence>KRRKKRRRKRRKNKRRKGKKRKKKRIGKQRRKEKRKAEEKRKEAKKRRKEEKKEEEKKEKEKREEERKEEEKRGKKGHRNVTYHDAWAVSYLVDTIGKNPAYYSGRCSIADDKHQSIACDCCLAWFHFTRLNMTTPPKARVWICRGCHDM</sequence>
<dbReference type="STRING" id="400682.A0A1X7TBA1"/>
<feature type="region of interest" description="Disordered" evidence="1">
    <location>
        <begin position="1"/>
        <end position="79"/>
    </location>
</feature>
<proteinExistence type="predicted"/>
<evidence type="ECO:0008006" key="3">
    <source>
        <dbReference type="Google" id="ProtNLM"/>
    </source>
</evidence>
<feature type="compositionally biased region" description="Basic and acidic residues" evidence="1">
    <location>
        <begin position="51"/>
        <end position="73"/>
    </location>
</feature>
<organism evidence="2">
    <name type="scientific">Amphimedon queenslandica</name>
    <name type="common">Sponge</name>
    <dbReference type="NCBI Taxonomy" id="400682"/>
    <lineage>
        <taxon>Eukaryota</taxon>
        <taxon>Metazoa</taxon>
        <taxon>Porifera</taxon>
        <taxon>Demospongiae</taxon>
        <taxon>Heteroscleromorpha</taxon>
        <taxon>Haplosclerida</taxon>
        <taxon>Niphatidae</taxon>
        <taxon>Amphimedon</taxon>
    </lineage>
</organism>
<protein>
    <recommendedName>
        <fullName evidence="3">PHD-type domain-containing protein</fullName>
    </recommendedName>
</protein>
<dbReference type="EnsemblMetazoa" id="Aqu2.1.11831_001">
    <property type="protein sequence ID" value="Aqu2.1.11831_001"/>
    <property type="gene ID" value="Aqu2.1.11831"/>
</dbReference>
<evidence type="ECO:0000313" key="2">
    <source>
        <dbReference type="EnsemblMetazoa" id="Aqu2.1.11831_001"/>
    </source>
</evidence>